<dbReference type="AlphaFoldDB" id="A0A1W1XTY0"/>
<dbReference type="InterPro" id="IPR006119">
    <property type="entry name" value="Resolv_N"/>
</dbReference>
<reference evidence="2 3" key="1">
    <citation type="submission" date="2017-04" db="EMBL/GenBank/DDBJ databases">
        <authorList>
            <person name="Afonso C.L."/>
            <person name="Miller P.J."/>
            <person name="Scott M.A."/>
            <person name="Spackman E."/>
            <person name="Goraichik I."/>
            <person name="Dimitrov K.M."/>
            <person name="Suarez D.L."/>
            <person name="Swayne D.E."/>
        </authorList>
    </citation>
    <scope>NUCLEOTIDE SEQUENCE [LARGE SCALE GENOMIC DNA]</scope>
    <source>
        <strain evidence="2 3">DSM 12555</strain>
    </source>
</reference>
<dbReference type="SUPFAM" id="SSF53041">
    <property type="entry name" value="Resolvase-like"/>
    <property type="match status" value="1"/>
</dbReference>
<name>A0A1W1XTY0_9CLOT</name>
<dbReference type="Gene3D" id="3.40.50.1390">
    <property type="entry name" value="Resolvase, N-terminal catalytic domain"/>
    <property type="match status" value="1"/>
</dbReference>
<organism evidence="2 3">
    <name type="scientific">Clostridium acidisoli DSM 12555</name>
    <dbReference type="NCBI Taxonomy" id="1121291"/>
    <lineage>
        <taxon>Bacteria</taxon>
        <taxon>Bacillati</taxon>
        <taxon>Bacillota</taxon>
        <taxon>Clostridia</taxon>
        <taxon>Eubacteriales</taxon>
        <taxon>Clostridiaceae</taxon>
        <taxon>Clostridium</taxon>
    </lineage>
</organism>
<dbReference type="EMBL" id="FWXH01000017">
    <property type="protein sequence ID" value="SMC27347.1"/>
    <property type="molecule type" value="Genomic_DNA"/>
</dbReference>
<dbReference type="Pfam" id="PF00239">
    <property type="entry name" value="Resolvase"/>
    <property type="match status" value="1"/>
</dbReference>
<dbReference type="RefSeq" id="WP_084117065.1">
    <property type="nucleotide sequence ID" value="NZ_FWXH01000017.1"/>
</dbReference>
<keyword evidence="3" id="KW-1185">Reference proteome</keyword>
<dbReference type="OrthoDB" id="9797501at2"/>
<evidence type="ECO:0000313" key="3">
    <source>
        <dbReference type="Proteomes" id="UP000192468"/>
    </source>
</evidence>
<dbReference type="GO" id="GO:0003677">
    <property type="term" value="F:DNA binding"/>
    <property type="evidence" value="ECO:0007669"/>
    <property type="project" value="InterPro"/>
</dbReference>
<proteinExistence type="predicted"/>
<sequence length="123" mass="14328">MINKKIAYIRPLVEKQSLNMQISDFVKFGVSREDVFCDANYDEFNEYEKMKNTINKGDTLYIKSLSVLGKNPEDIIEQLGYIKNVVKADVNVLNMFMMDTSKLSQKIQLEDILKNEIEYDICI</sequence>
<protein>
    <submittedName>
        <fullName evidence="2">Resolvase, N terminal domain</fullName>
    </submittedName>
</protein>
<evidence type="ECO:0000259" key="1">
    <source>
        <dbReference type="Pfam" id="PF00239"/>
    </source>
</evidence>
<dbReference type="Proteomes" id="UP000192468">
    <property type="component" value="Unassembled WGS sequence"/>
</dbReference>
<dbReference type="STRING" id="1121291.SAMN02745134_03133"/>
<feature type="domain" description="Resolvase/invertase-type recombinase catalytic" evidence="1">
    <location>
        <begin position="6"/>
        <end position="109"/>
    </location>
</feature>
<evidence type="ECO:0000313" key="2">
    <source>
        <dbReference type="EMBL" id="SMC27347.1"/>
    </source>
</evidence>
<gene>
    <name evidence="2" type="ORF">SAMN02745134_03133</name>
</gene>
<dbReference type="InterPro" id="IPR036162">
    <property type="entry name" value="Resolvase-like_N_sf"/>
</dbReference>
<accession>A0A1W1XTY0</accession>
<dbReference type="GO" id="GO:0000150">
    <property type="term" value="F:DNA strand exchange activity"/>
    <property type="evidence" value="ECO:0007669"/>
    <property type="project" value="InterPro"/>
</dbReference>